<dbReference type="EMBL" id="JALJOU010000001">
    <property type="protein sequence ID" value="KAK9846551.1"/>
    <property type="molecule type" value="Genomic_DNA"/>
</dbReference>
<name>A0AAW1SLU2_9CHLO</name>
<feature type="domain" description="ATP-grasp" evidence="3">
    <location>
        <begin position="995"/>
        <end position="1241"/>
    </location>
</feature>
<protein>
    <recommendedName>
        <fullName evidence="3">ATP-grasp domain-containing protein</fullName>
    </recommendedName>
</protein>
<dbReference type="GO" id="GO:0005524">
    <property type="term" value="F:ATP binding"/>
    <property type="evidence" value="ECO:0007669"/>
    <property type="project" value="UniProtKB-UniRule"/>
</dbReference>
<dbReference type="SUPFAM" id="SSF56059">
    <property type="entry name" value="Glutathione synthetase ATP-binding domain-like"/>
    <property type="match status" value="2"/>
</dbReference>
<comment type="caution">
    <text evidence="4">The sequence shown here is derived from an EMBL/GenBank/DDBJ whole genome shotgun (WGS) entry which is preliminary data.</text>
</comment>
<dbReference type="InterPro" id="IPR011761">
    <property type="entry name" value="ATP-grasp"/>
</dbReference>
<evidence type="ECO:0000313" key="5">
    <source>
        <dbReference type="Proteomes" id="UP001445335"/>
    </source>
</evidence>
<feature type="compositionally biased region" description="Acidic residues" evidence="2">
    <location>
        <begin position="1256"/>
        <end position="1277"/>
    </location>
</feature>
<evidence type="ECO:0000256" key="1">
    <source>
        <dbReference type="PROSITE-ProRule" id="PRU00409"/>
    </source>
</evidence>
<organism evidence="4 5">
    <name type="scientific">Elliptochloris bilobata</name>
    <dbReference type="NCBI Taxonomy" id="381761"/>
    <lineage>
        <taxon>Eukaryota</taxon>
        <taxon>Viridiplantae</taxon>
        <taxon>Chlorophyta</taxon>
        <taxon>core chlorophytes</taxon>
        <taxon>Trebouxiophyceae</taxon>
        <taxon>Trebouxiophyceae incertae sedis</taxon>
        <taxon>Elliptochloris clade</taxon>
        <taxon>Elliptochloris</taxon>
    </lineage>
</organism>
<dbReference type="PANTHER" id="PTHR23132:SF0">
    <property type="entry name" value="D-ALANINE-D-ALANINE LIGASE FAMILY"/>
    <property type="match status" value="1"/>
</dbReference>
<sequence>MPKHFLKNQAFRLGLNGEGLKAELVKRLEAHLSGQTIGPDGLLSFGPGAASASSASDVLEETPQMPLQPPLASVESRFTVAVVVGGRPSRGSAAAALEGARTLITHLHTAPRGISNGAGNGASAAGALTGLAVEAFYVDTRGRAFQPLPSLQALVDQLKDSADVVFPTATDVGGAPGELQRLLEAAGVPFVGAGGDAVALADDRLASTERMAELGFPVLPMLALVAEDFPTPPEELGGGAGARVANGLVEAAVAAHAFISAGDEALVEPFVRDAVRFRLALLGSGGAGAAAEDAGGAGDVTGWRASNPVGLVAAVPTQEELVAAEHDILDAELELEAYICKKHAYNEAAVRAALADAREAAVSETGGLAFGDARARMLPHAYVRLHSPPRCPLELTGAMRDAAVALAQRMGLRDMAVVEGWARLNLPHPEEVAAAAAAQRERLRAQTPAKTTPKIEEIVNGRDTGALDPLDLELASPAEQGFPEEHLFNDVVPGTLRPKFLAEREEAQDQLEQMFRQPSADAVPPDPDAFDPATGCTFRTGSLVFTAVRPAPDLAPTSPLFQQAAELGLSHAAALRAVVSAAAVRAGRPPVAPAPPDSFEGSVLAPKFGPTWDDELDAQRDAEEAAYAAEQREVELVPLPETDPGSPFPRDRNPDEPLSAEDAVDFERQRQLLELLQIGLEANVDAIDAMDPDEFWGRFPDVRDRLLHLGSACEELRAAAAVSVEEVQEPPQRLRVWVLMGGDGAGRDASLASGLHVFRQLHSQPDLQAEAFLLVPRLSGENARERRRKLLQQRNEEIQLMGGPVGETGEDLLPQHLKLREIRAPLLPDESLPRRGIWALPYFLALRSSPHAVHEECEERLRMHDDLESRVPDPFLPLEEKLARMVRLAAREQAATAGLPAGTTWGADSPKTPPAAPVYMDVEQWAEAACRAGAVVFLAVHGTGVEDGALQDALTAMGVPHTGSPGAAALLAYDKAATADALTDLEVHGISTPPKQRLTAAELEGAAADTAAAEALFDRLREASGGSALCIKPVADGDGAGVARLDSAADLAQYAHALVQRTGVLPEGALGAPQPRSIVPMPTTPPAAFLVEPFILADSLEVAPGENGALRVRWTGRSRWLEVNIGLVGEAGAMRALTPTVFVPLQGGERLRLTPPPEEAVPAEVLAGVARRAELVADRLGLAGMASVDAFMNADTAELIVLEADVVPSLAPSAELLQQALAEEPPLFPCELAREALRLACLPRAQAPAVPGQDGKDEEADEADDAEDETFDDEFEDSERFVTANVGGKGVVGDMAGRAR</sequence>
<accession>A0AAW1SLU2</accession>
<keyword evidence="1" id="KW-0547">Nucleotide-binding</keyword>
<reference evidence="4 5" key="1">
    <citation type="journal article" date="2024" name="Nat. Commun.">
        <title>Phylogenomics reveals the evolutionary origins of lichenization in chlorophyte algae.</title>
        <authorList>
            <person name="Puginier C."/>
            <person name="Libourel C."/>
            <person name="Otte J."/>
            <person name="Skaloud P."/>
            <person name="Haon M."/>
            <person name="Grisel S."/>
            <person name="Petersen M."/>
            <person name="Berrin J.G."/>
            <person name="Delaux P.M."/>
            <person name="Dal Grande F."/>
            <person name="Keller J."/>
        </authorList>
    </citation>
    <scope>NUCLEOTIDE SEQUENCE [LARGE SCALE GENOMIC DNA]</scope>
    <source>
        <strain evidence="4 5">SAG 245.80</strain>
    </source>
</reference>
<dbReference type="InterPro" id="IPR016185">
    <property type="entry name" value="PreATP-grasp_dom_sf"/>
</dbReference>
<gene>
    <name evidence="4" type="ORF">WJX81_006432</name>
</gene>
<dbReference type="Gene3D" id="3.40.50.20">
    <property type="match status" value="2"/>
</dbReference>
<keyword evidence="5" id="KW-1185">Reference proteome</keyword>
<dbReference type="SUPFAM" id="SSF52440">
    <property type="entry name" value="PreATP-grasp domain"/>
    <property type="match status" value="1"/>
</dbReference>
<feature type="region of interest" description="Disordered" evidence="2">
    <location>
        <begin position="1247"/>
        <end position="1300"/>
    </location>
</feature>
<dbReference type="Gene3D" id="3.30.470.20">
    <property type="entry name" value="ATP-grasp fold, B domain"/>
    <property type="match status" value="2"/>
</dbReference>
<dbReference type="GO" id="GO:0008716">
    <property type="term" value="F:D-alanine-D-alanine ligase activity"/>
    <property type="evidence" value="ECO:0007669"/>
    <property type="project" value="TreeGrafter"/>
</dbReference>
<feature type="region of interest" description="Disordered" evidence="2">
    <location>
        <begin position="631"/>
        <end position="658"/>
    </location>
</feature>
<evidence type="ECO:0000259" key="3">
    <source>
        <dbReference type="PROSITE" id="PS50975"/>
    </source>
</evidence>
<keyword evidence="1" id="KW-0067">ATP-binding</keyword>
<proteinExistence type="predicted"/>
<dbReference type="GO" id="GO:0046872">
    <property type="term" value="F:metal ion binding"/>
    <property type="evidence" value="ECO:0007669"/>
    <property type="project" value="InterPro"/>
</dbReference>
<dbReference type="PROSITE" id="PS50975">
    <property type="entry name" value="ATP_GRASP"/>
    <property type="match status" value="1"/>
</dbReference>
<evidence type="ECO:0000313" key="4">
    <source>
        <dbReference type="EMBL" id="KAK9846551.1"/>
    </source>
</evidence>
<evidence type="ECO:0000256" key="2">
    <source>
        <dbReference type="SAM" id="MobiDB-lite"/>
    </source>
</evidence>
<dbReference type="PANTHER" id="PTHR23132">
    <property type="entry name" value="D-ALANINE--D-ALANINE LIGASE"/>
    <property type="match status" value="1"/>
</dbReference>
<dbReference type="Proteomes" id="UP001445335">
    <property type="component" value="Unassembled WGS sequence"/>
</dbReference>